<accession>A0ABT6IG80</accession>
<evidence type="ECO:0000313" key="2">
    <source>
        <dbReference type="Proteomes" id="UP001157461"/>
    </source>
</evidence>
<dbReference type="InterPro" id="IPR011090">
    <property type="entry name" value="Integr_conj_element_PFL4709"/>
</dbReference>
<proteinExistence type="predicted"/>
<organism evidence="1 2">
    <name type="scientific">Pseudomonas flavocrustae</name>
    <dbReference type="NCBI Taxonomy" id="2991719"/>
    <lineage>
        <taxon>Bacteria</taxon>
        <taxon>Pseudomonadati</taxon>
        <taxon>Pseudomonadota</taxon>
        <taxon>Gammaproteobacteria</taxon>
        <taxon>Pseudomonadales</taxon>
        <taxon>Pseudomonadaceae</taxon>
        <taxon>Pseudomonas</taxon>
    </lineage>
</organism>
<name>A0ABT6IG80_9PSED</name>
<dbReference type="NCBIfam" id="TIGR03757">
    <property type="entry name" value="conj_TIGR03757"/>
    <property type="match status" value="1"/>
</dbReference>
<evidence type="ECO:0000313" key="1">
    <source>
        <dbReference type="EMBL" id="MDH4763331.1"/>
    </source>
</evidence>
<keyword evidence="2" id="KW-1185">Reference proteome</keyword>
<gene>
    <name evidence="1" type="ORF">OMP44_10515</name>
</gene>
<dbReference type="EMBL" id="JAPDIQ010000004">
    <property type="protein sequence ID" value="MDH4763331.1"/>
    <property type="molecule type" value="Genomic_DNA"/>
</dbReference>
<comment type="caution">
    <text evidence="1">The sequence shown here is derived from an EMBL/GenBank/DDBJ whole genome shotgun (WGS) entry which is preliminary data.</text>
</comment>
<dbReference type="Pfam" id="PF07511">
    <property type="entry name" value="DUF1525"/>
    <property type="match status" value="1"/>
</dbReference>
<protein>
    <submittedName>
        <fullName evidence="1">TIGR03757 family integrating conjugative element protein</fullName>
    </submittedName>
</protein>
<reference evidence="1 2" key="1">
    <citation type="submission" date="2022-10" db="EMBL/GenBank/DDBJ databases">
        <title>A novel Pseudomonas species, isolated from Passiflora incarnata leaves.</title>
        <authorList>
            <person name="Cueva-Yesquen L.G."/>
            <person name="Fantinatti-Garboggini F."/>
        </authorList>
    </citation>
    <scope>NUCLEOTIDE SEQUENCE [LARGE SCALE GENOMIC DNA]</scope>
    <source>
        <strain evidence="1 2">CBMAI 2609</strain>
    </source>
</reference>
<dbReference type="RefSeq" id="WP_280307766.1">
    <property type="nucleotide sequence ID" value="NZ_JAPDIQ010000004.1"/>
</dbReference>
<sequence length="110" mass="12576">MAYTDRHHPLTQTQGARVVLLDEASWLQEALSRDLPPDLAIAEQRVCHRLEQTPVLTLQLTHAYQDLLQAWHLGLTHLPAVVVDHRYVVYGDTNVARAVARIERQQGRRP</sequence>
<dbReference type="Proteomes" id="UP001157461">
    <property type="component" value="Unassembled WGS sequence"/>
</dbReference>